<comment type="pathway">
    <text evidence="3">Nitrogen metabolism; urea degradation; CO(2) and NH(3) from urea (urease route): step 1/1.</text>
</comment>
<evidence type="ECO:0000256" key="3">
    <source>
        <dbReference type="HAMAP-Rule" id="MF_01954"/>
    </source>
</evidence>
<dbReference type="GO" id="GO:0009039">
    <property type="term" value="F:urease activity"/>
    <property type="evidence" value="ECO:0007669"/>
    <property type="project" value="UniProtKB-UniRule"/>
</dbReference>
<name>A0A238YEP6_9ACTN</name>
<dbReference type="InterPro" id="IPR036461">
    <property type="entry name" value="Urease_betasu_sf"/>
</dbReference>
<keyword evidence="3" id="KW-0963">Cytoplasm</keyword>
<dbReference type="SUPFAM" id="SSF51278">
    <property type="entry name" value="Urease, beta-subunit"/>
    <property type="match status" value="1"/>
</dbReference>
<comment type="subunit">
    <text evidence="3">Heterotrimer of UreA (gamma), UreB (beta) and UreC (alpha) subunits. Three heterotrimers associate to form the active enzyme.</text>
</comment>
<dbReference type="AlphaFoldDB" id="A0A238YEP6"/>
<accession>A0A238YEP6</accession>
<protein>
    <recommendedName>
        <fullName evidence="3">Urease subunit beta</fullName>
        <ecNumber evidence="3">3.5.1.5</ecNumber>
    </recommendedName>
    <alternativeName>
        <fullName evidence="3">Urea amidohydrolase subunit beta</fullName>
    </alternativeName>
</protein>
<dbReference type="Pfam" id="PF00699">
    <property type="entry name" value="Urease_beta"/>
    <property type="match status" value="1"/>
</dbReference>
<dbReference type="PANTHER" id="PTHR33569">
    <property type="entry name" value="UREASE"/>
    <property type="match status" value="1"/>
</dbReference>
<dbReference type="GO" id="GO:0035550">
    <property type="term" value="C:urease complex"/>
    <property type="evidence" value="ECO:0007669"/>
    <property type="project" value="InterPro"/>
</dbReference>
<dbReference type="EMBL" id="FZNO01000019">
    <property type="protein sequence ID" value="SNR69705.1"/>
    <property type="molecule type" value="Genomic_DNA"/>
</dbReference>
<dbReference type="Proteomes" id="UP000198403">
    <property type="component" value="Unassembled WGS sequence"/>
</dbReference>
<reference evidence="4 5" key="1">
    <citation type="submission" date="2017-06" db="EMBL/GenBank/DDBJ databases">
        <authorList>
            <person name="Kim H.J."/>
            <person name="Triplett B.A."/>
        </authorList>
    </citation>
    <scope>NUCLEOTIDE SEQUENCE [LARGE SCALE GENOMIC DNA]</scope>
    <source>
        <strain evidence="4 5">DSM 44272</strain>
    </source>
</reference>
<evidence type="ECO:0000313" key="5">
    <source>
        <dbReference type="Proteomes" id="UP000198403"/>
    </source>
</evidence>
<dbReference type="CDD" id="cd00407">
    <property type="entry name" value="Urease_beta"/>
    <property type="match status" value="1"/>
</dbReference>
<dbReference type="GO" id="GO:0043419">
    <property type="term" value="P:urea catabolic process"/>
    <property type="evidence" value="ECO:0007669"/>
    <property type="project" value="UniProtKB-UniRule"/>
</dbReference>
<dbReference type="FunFam" id="2.10.150.10:FF:000001">
    <property type="entry name" value="Urease subunit beta"/>
    <property type="match status" value="1"/>
</dbReference>
<proteinExistence type="inferred from homology"/>
<comment type="subcellular location">
    <subcellularLocation>
        <location evidence="3">Cytoplasm</location>
    </subcellularLocation>
</comment>
<keyword evidence="1 3" id="KW-0378">Hydrolase</keyword>
<sequence>MTVPGKWLLSEEPVEINVGRRTVSLSVRNTGDRPVQVGSHYHFFEANRALDFDRPQAVGMRLNVPAGQAIRFEPGDERQVELVEIGGNRRVIGFAGLVDGAVTARWTVHEALTRAAAHRFAGMEQWRSEQDQVIADQVPEAGR</sequence>
<dbReference type="NCBIfam" id="NF009682">
    <property type="entry name" value="PRK13203.1"/>
    <property type="match status" value="1"/>
</dbReference>
<dbReference type="HAMAP" id="MF_01954">
    <property type="entry name" value="Urease_beta"/>
    <property type="match status" value="1"/>
</dbReference>
<organism evidence="4 5">
    <name type="scientific">Blastococcus mobilis</name>
    <dbReference type="NCBI Taxonomy" id="1938746"/>
    <lineage>
        <taxon>Bacteria</taxon>
        <taxon>Bacillati</taxon>
        <taxon>Actinomycetota</taxon>
        <taxon>Actinomycetes</taxon>
        <taxon>Geodermatophilales</taxon>
        <taxon>Geodermatophilaceae</taxon>
        <taxon>Blastococcus</taxon>
    </lineage>
</organism>
<dbReference type="EC" id="3.5.1.5" evidence="3"/>
<comment type="similarity">
    <text evidence="3">Belongs to the urease beta subunit family.</text>
</comment>
<dbReference type="PANTHER" id="PTHR33569:SF1">
    <property type="entry name" value="UREASE"/>
    <property type="match status" value="1"/>
</dbReference>
<evidence type="ECO:0000256" key="1">
    <source>
        <dbReference type="ARBA" id="ARBA00022801"/>
    </source>
</evidence>
<comment type="catalytic activity">
    <reaction evidence="2 3">
        <text>urea + 2 H2O + H(+) = hydrogencarbonate + 2 NH4(+)</text>
        <dbReference type="Rhea" id="RHEA:20557"/>
        <dbReference type="ChEBI" id="CHEBI:15377"/>
        <dbReference type="ChEBI" id="CHEBI:15378"/>
        <dbReference type="ChEBI" id="CHEBI:16199"/>
        <dbReference type="ChEBI" id="CHEBI:17544"/>
        <dbReference type="ChEBI" id="CHEBI:28938"/>
        <dbReference type="EC" id="3.5.1.5"/>
    </reaction>
</comment>
<dbReference type="OrthoDB" id="9797217at2"/>
<gene>
    <name evidence="3" type="primary">ureB</name>
    <name evidence="4" type="ORF">SAMN06272737_11996</name>
</gene>
<evidence type="ECO:0000256" key="2">
    <source>
        <dbReference type="ARBA" id="ARBA00047778"/>
    </source>
</evidence>
<dbReference type="UniPathway" id="UPA00258">
    <property type="reaction ID" value="UER00370"/>
</dbReference>
<dbReference type="Gene3D" id="2.10.150.10">
    <property type="entry name" value="Urease, beta subunit"/>
    <property type="match status" value="1"/>
</dbReference>
<dbReference type="InterPro" id="IPR002019">
    <property type="entry name" value="Urease_beta-like"/>
</dbReference>
<keyword evidence="5" id="KW-1185">Reference proteome</keyword>
<evidence type="ECO:0000313" key="4">
    <source>
        <dbReference type="EMBL" id="SNR69705.1"/>
    </source>
</evidence>
<dbReference type="InterPro" id="IPR050069">
    <property type="entry name" value="Urease_subunit"/>
</dbReference>
<dbReference type="NCBIfam" id="TIGR00192">
    <property type="entry name" value="urease_beta"/>
    <property type="match status" value="1"/>
</dbReference>